<dbReference type="NCBIfam" id="NF033740">
    <property type="entry name" value="MarP_fam_protase"/>
    <property type="match status" value="1"/>
</dbReference>
<evidence type="ECO:0000256" key="1">
    <source>
        <dbReference type="ARBA" id="ARBA00004141"/>
    </source>
</evidence>
<dbReference type="InterPro" id="IPR043504">
    <property type="entry name" value="Peptidase_S1_PA_chymotrypsin"/>
</dbReference>
<comment type="caution">
    <text evidence="6">The sequence shown here is derived from an EMBL/GenBank/DDBJ whole genome shotgun (WGS) entry which is preliminary data.</text>
</comment>
<dbReference type="InterPro" id="IPR003825">
    <property type="entry name" value="Colicin-V_CvpA"/>
</dbReference>
<evidence type="ECO:0000256" key="5">
    <source>
        <dbReference type="SAM" id="Phobius"/>
    </source>
</evidence>
<dbReference type="PANTHER" id="PTHR43019">
    <property type="entry name" value="SERINE ENDOPROTEASE DEGS"/>
    <property type="match status" value="1"/>
</dbReference>
<feature type="transmembrane region" description="Helical" evidence="5">
    <location>
        <begin position="57"/>
        <end position="81"/>
    </location>
</feature>
<sequence length="392" mass="40968">MVDIAILVIVVLALIGGWRQGALTSVLSTVGVIAGLIIGAAIAPFAMSYTSHTALRFLLAIGIVVFFLGMGNLVGGIAGTALRDSMPFKSFQLADSAIGSVFQALATLVVVWLLAIPLATSAPDSIATSIRSSKTLSVVDRFTPAMLDSLPARISAMLTDTGLPPLISPFNQPNGVEVEAPDIQVQNVALVEELRPSVIHVMAEATQCSRRLMGSGFVAANDYVVTNAHVVAGADTVRLDTVIGVRIAEVVYFDPAEDIAVLHSQDLGLEPLQWADGPAVTGQDSIVMGFPESGPFEAAPARVREEITVNGPNIYASGMTQRQAYTVRGSIRQGNSGGPMVDLNGNVLGVVFGAAIDDTDTGYVLTSAEVRNKIGPIQQLTSQVDTQGCVAK</sequence>
<evidence type="ECO:0000256" key="4">
    <source>
        <dbReference type="ARBA" id="ARBA00023136"/>
    </source>
</evidence>
<dbReference type="GO" id="GO:0009403">
    <property type="term" value="P:toxin biosynthetic process"/>
    <property type="evidence" value="ECO:0007669"/>
    <property type="project" value="InterPro"/>
</dbReference>
<keyword evidence="3 5" id="KW-1133">Transmembrane helix</keyword>
<reference evidence="6 7" key="1">
    <citation type="submission" date="2019-08" db="EMBL/GenBank/DDBJ databases">
        <authorList>
            <person name="Lei W."/>
        </authorList>
    </citation>
    <scope>NUCLEOTIDE SEQUENCE [LARGE SCALE GENOMIC DNA]</scope>
    <source>
        <strain evidence="6 7">CCUG 58627</strain>
    </source>
</reference>
<name>A0A5C5UIJ8_9CORY</name>
<gene>
    <name evidence="6" type="ORF">FRX94_05955</name>
</gene>
<dbReference type="RefSeq" id="WP_146324215.1">
    <property type="nucleotide sequence ID" value="NZ_BAABLR010000073.1"/>
</dbReference>
<organism evidence="6 7">
    <name type="scientific">Corynebacterium canis</name>
    <dbReference type="NCBI Taxonomy" id="679663"/>
    <lineage>
        <taxon>Bacteria</taxon>
        <taxon>Bacillati</taxon>
        <taxon>Actinomycetota</taxon>
        <taxon>Actinomycetes</taxon>
        <taxon>Mycobacteriales</taxon>
        <taxon>Corynebacteriaceae</taxon>
        <taxon>Corynebacterium</taxon>
    </lineage>
</organism>
<dbReference type="EMBL" id="VOHM01000010">
    <property type="protein sequence ID" value="TWT25667.1"/>
    <property type="molecule type" value="Genomic_DNA"/>
</dbReference>
<dbReference type="Pfam" id="PF02674">
    <property type="entry name" value="Colicin_V"/>
    <property type="match status" value="1"/>
</dbReference>
<keyword evidence="7" id="KW-1185">Reference proteome</keyword>
<dbReference type="InterPro" id="IPR009003">
    <property type="entry name" value="Peptidase_S1_PA"/>
</dbReference>
<evidence type="ECO:0000256" key="2">
    <source>
        <dbReference type="ARBA" id="ARBA00022692"/>
    </source>
</evidence>
<keyword evidence="2 5" id="KW-0812">Transmembrane</keyword>
<dbReference type="Proteomes" id="UP000320791">
    <property type="component" value="Unassembled WGS sequence"/>
</dbReference>
<dbReference type="Gene3D" id="2.40.10.10">
    <property type="entry name" value="Trypsin-like serine proteases"/>
    <property type="match status" value="2"/>
</dbReference>
<dbReference type="SUPFAM" id="SSF50494">
    <property type="entry name" value="Trypsin-like serine proteases"/>
    <property type="match status" value="1"/>
</dbReference>
<keyword evidence="6" id="KW-0645">Protease</keyword>
<dbReference type="GO" id="GO:0006508">
    <property type="term" value="P:proteolysis"/>
    <property type="evidence" value="ECO:0007669"/>
    <property type="project" value="UniProtKB-KW"/>
</dbReference>
<dbReference type="InterPro" id="IPR001940">
    <property type="entry name" value="Peptidase_S1C"/>
</dbReference>
<feature type="transmembrane region" description="Helical" evidence="5">
    <location>
        <begin position="29"/>
        <end position="50"/>
    </location>
</feature>
<dbReference type="GO" id="GO:0016020">
    <property type="term" value="C:membrane"/>
    <property type="evidence" value="ECO:0007669"/>
    <property type="project" value="UniProtKB-SubCell"/>
</dbReference>
<keyword evidence="6" id="KW-0378">Hydrolase</keyword>
<evidence type="ECO:0000313" key="6">
    <source>
        <dbReference type="EMBL" id="TWT25667.1"/>
    </source>
</evidence>
<dbReference type="PRINTS" id="PR00834">
    <property type="entry name" value="PROTEASES2C"/>
</dbReference>
<feature type="transmembrane region" description="Helical" evidence="5">
    <location>
        <begin position="101"/>
        <end position="122"/>
    </location>
</feature>
<accession>A0A5C5UIJ8</accession>
<evidence type="ECO:0000313" key="7">
    <source>
        <dbReference type="Proteomes" id="UP000320791"/>
    </source>
</evidence>
<protein>
    <submittedName>
        <fullName evidence="6">MarP family serine protease</fullName>
    </submittedName>
</protein>
<dbReference type="OrthoDB" id="9766361at2"/>
<dbReference type="PANTHER" id="PTHR43019:SF23">
    <property type="entry name" value="PROTEASE DO-LIKE 5, CHLOROPLASTIC"/>
    <property type="match status" value="1"/>
</dbReference>
<evidence type="ECO:0000256" key="3">
    <source>
        <dbReference type="ARBA" id="ARBA00022989"/>
    </source>
</evidence>
<dbReference type="Pfam" id="PF13365">
    <property type="entry name" value="Trypsin_2"/>
    <property type="match status" value="1"/>
</dbReference>
<comment type="subcellular location">
    <subcellularLocation>
        <location evidence="1">Membrane</location>
        <topology evidence="1">Multi-pass membrane protein</topology>
    </subcellularLocation>
</comment>
<proteinExistence type="predicted"/>
<keyword evidence="4 5" id="KW-0472">Membrane</keyword>
<dbReference type="InterPro" id="IPR047680">
    <property type="entry name" value="MarP-like"/>
</dbReference>
<dbReference type="GO" id="GO:0004252">
    <property type="term" value="F:serine-type endopeptidase activity"/>
    <property type="evidence" value="ECO:0007669"/>
    <property type="project" value="InterPro"/>
</dbReference>
<dbReference type="AlphaFoldDB" id="A0A5C5UIJ8"/>